<feature type="region of interest" description="Disordered" evidence="1">
    <location>
        <begin position="1"/>
        <end position="31"/>
    </location>
</feature>
<comment type="caution">
    <text evidence="2">The sequence shown here is derived from an EMBL/GenBank/DDBJ whole genome shotgun (WGS) entry which is preliminary data.</text>
</comment>
<feature type="compositionally biased region" description="Acidic residues" evidence="1">
    <location>
        <begin position="1"/>
        <end position="19"/>
    </location>
</feature>
<evidence type="ECO:0000313" key="3">
    <source>
        <dbReference type="Proteomes" id="UP000481153"/>
    </source>
</evidence>
<keyword evidence="3" id="KW-1185">Reference proteome</keyword>
<gene>
    <name evidence="2" type="ORF">Ae201684_018713</name>
</gene>
<dbReference type="PANTHER" id="PTHR14614">
    <property type="entry name" value="HEPATOCELLULAR CARCINOMA-ASSOCIATED ANTIGEN"/>
    <property type="match status" value="1"/>
</dbReference>
<accession>A0A6G0W7E0</accession>
<dbReference type="VEuPathDB" id="FungiDB:AeMF1_019730"/>
<evidence type="ECO:0000256" key="1">
    <source>
        <dbReference type="SAM" id="MobiDB-lite"/>
    </source>
</evidence>
<reference evidence="2 3" key="1">
    <citation type="submission" date="2019-07" db="EMBL/GenBank/DDBJ databases">
        <title>Genomics analysis of Aphanomyces spp. identifies a new class of oomycete effector associated with host adaptation.</title>
        <authorList>
            <person name="Gaulin E."/>
        </authorList>
    </citation>
    <scope>NUCLEOTIDE SEQUENCE [LARGE SCALE GENOMIC DNA]</scope>
    <source>
        <strain evidence="2 3">ATCC 201684</strain>
    </source>
</reference>
<sequence length="237" mass="26714">MFRESDDESSEGSSDDEDASPIAGESASDDSMTYESLNKSFSIILRQDRKKGIAHQLWPAATFLSHYLEQHTSEFLPQGTSVLELGAGIGLCGLVCHKLHASHVVLTDLPVAIPLLNTNIGLNCTTENVQAAVLSWGNANDLTQVVTQIPPSERLLCVAADCVYWENLFQPFFETVRALVVDHNVDVLLAHVKRWKRDERFFKLCRKHMHVDQLVEDISHDQDQRTIKRIYRITKKS</sequence>
<dbReference type="InterPro" id="IPR019410">
    <property type="entry name" value="Methyltransf_16"/>
</dbReference>
<organism evidence="2 3">
    <name type="scientific">Aphanomyces euteiches</name>
    <dbReference type="NCBI Taxonomy" id="100861"/>
    <lineage>
        <taxon>Eukaryota</taxon>
        <taxon>Sar</taxon>
        <taxon>Stramenopiles</taxon>
        <taxon>Oomycota</taxon>
        <taxon>Saprolegniomycetes</taxon>
        <taxon>Saprolegniales</taxon>
        <taxon>Verrucalvaceae</taxon>
        <taxon>Aphanomyces</taxon>
    </lineage>
</organism>
<dbReference type="Proteomes" id="UP000481153">
    <property type="component" value="Unassembled WGS sequence"/>
</dbReference>
<proteinExistence type="predicted"/>
<dbReference type="AlphaFoldDB" id="A0A6G0W7E0"/>
<dbReference type="SUPFAM" id="SSF53335">
    <property type="entry name" value="S-adenosyl-L-methionine-dependent methyltransferases"/>
    <property type="match status" value="1"/>
</dbReference>
<dbReference type="PANTHER" id="PTHR14614:SF132">
    <property type="entry name" value="PROTEIN-LYSINE METHYLTRANSFERASE C42C1.13"/>
    <property type="match status" value="1"/>
</dbReference>
<evidence type="ECO:0000313" key="2">
    <source>
        <dbReference type="EMBL" id="KAF0722076.1"/>
    </source>
</evidence>
<dbReference type="EMBL" id="VJMJ01000349">
    <property type="protein sequence ID" value="KAF0722076.1"/>
    <property type="molecule type" value="Genomic_DNA"/>
</dbReference>
<dbReference type="Gene3D" id="3.40.50.150">
    <property type="entry name" value="Vaccinia Virus protein VP39"/>
    <property type="match status" value="1"/>
</dbReference>
<dbReference type="Pfam" id="PF10294">
    <property type="entry name" value="Methyltransf_16"/>
    <property type="match status" value="1"/>
</dbReference>
<dbReference type="InterPro" id="IPR029063">
    <property type="entry name" value="SAM-dependent_MTases_sf"/>
</dbReference>
<name>A0A6G0W7E0_9STRA</name>
<protein>
    <submittedName>
        <fullName evidence="2">Uncharacterized protein</fullName>
    </submittedName>
</protein>